<organism evidence="3 4">
    <name type="scientific">Proteus faecis</name>
    <dbReference type="NCBI Taxonomy" id="2050967"/>
    <lineage>
        <taxon>Bacteria</taxon>
        <taxon>Pseudomonadati</taxon>
        <taxon>Pseudomonadota</taxon>
        <taxon>Gammaproteobacteria</taxon>
        <taxon>Enterobacterales</taxon>
        <taxon>Morganellaceae</taxon>
        <taxon>Proteus</taxon>
    </lineage>
</organism>
<keyword evidence="4" id="KW-1185">Reference proteome</keyword>
<accession>A0ABZ3EP44</accession>
<dbReference type="Proteomes" id="UP001438077">
    <property type="component" value="Chromosome"/>
</dbReference>
<dbReference type="Pfam" id="PF13175">
    <property type="entry name" value="AAA_15"/>
    <property type="match status" value="1"/>
</dbReference>
<gene>
    <name evidence="3" type="ORF">MYW70_08170</name>
</gene>
<keyword evidence="1" id="KW-0175">Coiled coil</keyword>
<dbReference type="GO" id="GO:0005524">
    <property type="term" value="F:ATP binding"/>
    <property type="evidence" value="ECO:0007669"/>
    <property type="project" value="UniProtKB-KW"/>
</dbReference>
<dbReference type="SUPFAM" id="SSF52540">
    <property type="entry name" value="P-loop containing nucleoside triphosphate hydrolases"/>
    <property type="match status" value="1"/>
</dbReference>
<keyword evidence="3" id="KW-0547">Nucleotide-binding</keyword>
<dbReference type="RefSeq" id="WP_261191576.1">
    <property type="nucleotide sequence ID" value="NZ_CP095785.1"/>
</dbReference>
<name>A0ABZ3EP44_9GAMM</name>
<dbReference type="Gene3D" id="3.40.50.300">
    <property type="entry name" value="P-loop containing nucleotide triphosphate hydrolases"/>
    <property type="match status" value="1"/>
</dbReference>
<sequence length="607" mass="68040">MNLDSIEIENFRCYQFSTKITFSELTTIIGRNDIGKSTILEALEVFFNNNTVKISQDDANIKNSDKLISITCEFSSLPEKIILDSGAETTLANEYLLTKNSTLKIKKIFDCNKKTPACSIFIIANHPTAPEVSNLLELKEKELQKIIKDKKIDCSLKGNPVMRRAIWESAEELKLAEVQIDVTKSKEDSKKVWEQIDKYLPLFALFQSDRSSKDSDSEVQDPMKTAISLAISEVQDDIERIQQKVRERTEEIAKNTHNALKALDQNLANQLTPEFIPPTPAKWTGLFSLNLNTDGIPLNKRGSGVRRLVLVSFFKAEAERLLKQGNNKSIIYAIEEPETAQHPNNQKILQSSLRSLSIEPHCQVILTTHSPGFASDLPTEGIRYVTRDENGKPIVRSDVDIFSHVASDLGVSPDSRVKVLVCVEGPTDVIALKALSVALHQNDPTIPNLLDNNQVAFVVLGGGNLKHWVNNHYLKHLGRPEIHIYDSDVPSYAPSIDVINTRTDGSKGFLTQKHEIESYLHSDAIFQAFGVRMTVPDHLNIEGKATPKIFAEIYSAQQNYDGIMKDNNAKIRLAESAFPLMTYSMIQERDTIGEVAGWFQAISRHLD</sequence>
<keyword evidence="3" id="KW-0067">ATP-binding</keyword>
<dbReference type="EMBL" id="CP095785">
    <property type="protein sequence ID" value="XAG33167.1"/>
    <property type="molecule type" value="Genomic_DNA"/>
</dbReference>
<dbReference type="PANTHER" id="PTHR43581">
    <property type="entry name" value="ATP/GTP PHOSPHATASE"/>
    <property type="match status" value="1"/>
</dbReference>
<feature type="coiled-coil region" evidence="1">
    <location>
        <begin position="231"/>
        <end position="266"/>
    </location>
</feature>
<protein>
    <submittedName>
        <fullName evidence="3">ATP-binding protein</fullName>
    </submittedName>
</protein>
<evidence type="ECO:0000313" key="3">
    <source>
        <dbReference type="EMBL" id="XAG33167.1"/>
    </source>
</evidence>
<evidence type="ECO:0000256" key="1">
    <source>
        <dbReference type="SAM" id="Coils"/>
    </source>
</evidence>
<dbReference type="InterPro" id="IPR041685">
    <property type="entry name" value="AAA_GajA/Old/RecF-like"/>
</dbReference>
<proteinExistence type="predicted"/>
<dbReference type="InterPro" id="IPR051396">
    <property type="entry name" value="Bact_Antivir_Def_Nuclease"/>
</dbReference>
<feature type="domain" description="Endonuclease GajA/Old nuclease/RecF-like AAA" evidence="2">
    <location>
        <begin position="1"/>
        <end position="374"/>
    </location>
</feature>
<evidence type="ECO:0000313" key="4">
    <source>
        <dbReference type="Proteomes" id="UP001438077"/>
    </source>
</evidence>
<dbReference type="InterPro" id="IPR027417">
    <property type="entry name" value="P-loop_NTPase"/>
</dbReference>
<evidence type="ECO:0000259" key="2">
    <source>
        <dbReference type="Pfam" id="PF13175"/>
    </source>
</evidence>
<dbReference type="PANTHER" id="PTHR43581:SF4">
    <property type="entry name" value="ATP_GTP PHOSPHATASE"/>
    <property type="match status" value="1"/>
</dbReference>
<reference evidence="3 4" key="1">
    <citation type="submission" date="2022-03" db="EMBL/GenBank/DDBJ databases">
        <title>Sea Food Isolates.</title>
        <authorList>
            <person name="Li C."/>
        </authorList>
    </citation>
    <scope>NUCLEOTIDE SEQUENCE [LARGE SCALE GENOMIC DNA]</scope>
    <source>
        <strain evidence="3 4">19MO01SH08</strain>
    </source>
</reference>